<dbReference type="GO" id="GO:0005829">
    <property type="term" value="C:cytosol"/>
    <property type="evidence" value="ECO:0007669"/>
    <property type="project" value="TreeGrafter"/>
</dbReference>
<dbReference type="Pfam" id="PF00271">
    <property type="entry name" value="Helicase_C"/>
    <property type="match status" value="1"/>
</dbReference>
<accession>A0A2U3AP01</accession>
<dbReference type="InterPro" id="IPR027417">
    <property type="entry name" value="P-loop_NTPase"/>
</dbReference>
<feature type="domain" description="Helicase C-terminal" evidence="2">
    <location>
        <begin position="440"/>
        <end position="591"/>
    </location>
</feature>
<dbReference type="PROSITE" id="PS51192">
    <property type="entry name" value="HELICASE_ATP_BIND_1"/>
    <property type="match status" value="1"/>
</dbReference>
<dbReference type="Proteomes" id="UP000245938">
    <property type="component" value="Unassembled WGS sequence"/>
</dbReference>
<evidence type="ECO:0000259" key="2">
    <source>
        <dbReference type="PROSITE" id="PS51194"/>
    </source>
</evidence>
<name>A0A2U3AP01_9BACL</name>
<gene>
    <name evidence="3" type="ORF">DEX24_04925</name>
</gene>
<dbReference type="SMART" id="SM00487">
    <property type="entry name" value="DEXDc"/>
    <property type="match status" value="1"/>
</dbReference>
<sequence>MTEATFELEKIIGQSLQSAFIDQTRYSSEIHRPQLIVNGEGKQVLPSLLEELINCKAFYISVAFITEGGLSMLKTALLDLDKKGIRGRILTSTYLGFNNPKVFKELLKLRNVDVRLTSISGFHAKGYVFKKENYISLLVGSSNLTETAMKKNYEWNIKFTSLENGELVQSFNNQYEKLWDEAVELSTSWIHKYEEVYNLQLQQKNQMKSFDMSCNQNDREILPNKMQSKALEQIEALRKKGAKRGLIVSATGTGKTFLSAFEVRNVQPEKLLFIVHREQILKKAQQDFKDILGGEDSEYGILSGTSKEIKARYLFATIQSLSKDETLNSFAKEHFDYIIVDEVHRAGASSYTKTIDYFTPDFILGMTATPERTDDFSVYKLFDYNIAYEIRLQEALEEDMLCPFHYFGVTDYEIDGKMIDEGTTIQDLVKDERVNHIINKLEYYGYSGDVLRGLVFCSSKKEARELAISFEERGIASASLTGEDSQAEREIQIGRLENGEISYIFTVDIFNEGIDIPKVNQIIMLRQTQSSIIFIQQLGRGLRKHKSKEYVAIIDFIGNYKNNYLIPIALSGDQTLNKDNTKKNTAETNYIKGISVVNFEEIAKQRIFESIKNTNLSSMKNLRDAYKNLESKVGRKPSLLDFMKYDSVDPQVIIDSKKTYPLFLEAIKEPTISPKNYANEVLFMLSMELLNGKRIHEIVLLKALINNETLTQKKFVDRLRSMGEKHDVATIKSVERFLNYSFFVSNDYKKYGNQPLVNLIDGEYQLNDHFKRLLVEESFKTEVLNVIEVAVMKNQKYDRTPLTIHEKYSRKDICRLLNWENDESGTINGYRLKHKTLPIFITYHKDEELTSSVHYADELLTPELLKWYTKSQRTLDSKEVKNIIDAEAQNVDLHVFIKKEGAEGTDFFYLGTGLIDKNTVIQELVTNNDNKTLPIVTMNIKLKNMVEDSIYHYLKIN</sequence>
<dbReference type="CDD" id="cd18032">
    <property type="entry name" value="DEXHc_RE_I_III_res"/>
    <property type="match status" value="1"/>
</dbReference>
<dbReference type="GO" id="GO:0005524">
    <property type="term" value="F:ATP binding"/>
    <property type="evidence" value="ECO:0007669"/>
    <property type="project" value="InterPro"/>
</dbReference>
<evidence type="ECO:0000313" key="4">
    <source>
        <dbReference type="Proteomes" id="UP000245938"/>
    </source>
</evidence>
<dbReference type="AlphaFoldDB" id="A0A2U3AP01"/>
<dbReference type="Pfam" id="PF04851">
    <property type="entry name" value="ResIII"/>
    <property type="match status" value="1"/>
</dbReference>
<comment type="caution">
    <text evidence="3">The sequence shown here is derived from an EMBL/GenBank/DDBJ whole genome shotgun (WGS) entry which is preliminary data.</text>
</comment>
<dbReference type="GO" id="GO:0003677">
    <property type="term" value="F:DNA binding"/>
    <property type="evidence" value="ECO:0007669"/>
    <property type="project" value="InterPro"/>
</dbReference>
<dbReference type="InterPro" id="IPR025202">
    <property type="entry name" value="PLD-like_dom"/>
</dbReference>
<keyword evidence="4" id="KW-1185">Reference proteome</keyword>
<dbReference type="SMART" id="SM00490">
    <property type="entry name" value="HELICc"/>
    <property type="match status" value="1"/>
</dbReference>
<dbReference type="InterPro" id="IPR058403">
    <property type="entry name" value="DUF8090"/>
</dbReference>
<dbReference type="CDD" id="cd09204">
    <property type="entry name" value="PLDc_N_DEXD_b2"/>
    <property type="match status" value="1"/>
</dbReference>
<dbReference type="Gene3D" id="3.30.870.10">
    <property type="entry name" value="Endonuclease Chain A"/>
    <property type="match status" value="1"/>
</dbReference>
<dbReference type="InterPro" id="IPR006935">
    <property type="entry name" value="Helicase/UvrB_N"/>
</dbReference>
<organism evidence="3 4">
    <name type="scientific">Kurthia sibirica</name>
    <dbReference type="NCBI Taxonomy" id="202750"/>
    <lineage>
        <taxon>Bacteria</taxon>
        <taxon>Bacillati</taxon>
        <taxon>Bacillota</taxon>
        <taxon>Bacilli</taxon>
        <taxon>Bacillales</taxon>
        <taxon>Caryophanaceae</taxon>
        <taxon>Kurthia</taxon>
    </lineage>
</organism>
<dbReference type="Gene3D" id="3.40.50.300">
    <property type="entry name" value="P-loop containing nucleotide triphosphate hydrolases"/>
    <property type="match status" value="2"/>
</dbReference>
<dbReference type="REBASE" id="291629">
    <property type="entry name" value="Ksi49154ORF4925P"/>
</dbReference>
<protein>
    <submittedName>
        <fullName evidence="3">DUF3427 domain-containing protein</fullName>
    </submittedName>
</protein>
<dbReference type="PANTHER" id="PTHR47396:SF1">
    <property type="entry name" value="ATP-DEPENDENT HELICASE IRC3-RELATED"/>
    <property type="match status" value="1"/>
</dbReference>
<dbReference type="SUPFAM" id="SSF52540">
    <property type="entry name" value="P-loop containing nucleoside triphosphate hydrolases"/>
    <property type="match status" value="1"/>
</dbReference>
<feature type="domain" description="Helicase ATP-binding" evidence="1">
    <location>
        <begin position="236"/>
        <end position="388"/>
    </location>
</feature>
<reference evidence="3 4" key="1">
    <citation type="submission" date="2018-05" db="EMBL/GenBank/DDBJ databases">
        <title>Kurthia sibirica genome sequence.</title>
        <authorList>
            <person name="Maclea K.S."/>
            <person name="Goen A.E."/>
        </authorList>
    </citation>
    <scope>NUCLEOTIDE SEQUENCE [LARGE SCALE GENOMIC DNA]</scope>
    <source>
        <strain evidence="3 4">ATCC 49154</strain>
    </source>
</reference>
<dbReference type="PANTHER" id="PTHR47396">
    <property type="entry name" value="TYPE I RESTRICTION ENZYME ECOKI R PROTEIN"/>
    <property type="match status" value="1"/>
</dbReference>
<dbReference type="SUPFAM" id="SSF56024">
    <property type="entry name" value="Phospholipase D/nuclease"/>
    <property type="match status" value="1"/>
</dbReference>
<dbReference type="InterPro" id="IPR050742">
    <property type="entry name" value="Helicase_Restrict-Modif_Enz"/>
</dbReference>
<proteinExistence type="predicted"/>
<dbReference type="CDD" id="cd18799">
    <property type="entry name" value="SF2_C_EcoAI-like"/>
    <property type="match status" value="1"/>
</dbReference>
<evidence type="ECO:0000313" key="3">
    <source>
        <dbReference type="EMBL" id="PWI26272.1"/>
    </source>
</evidence>
<dbReference type="Pfam" id="PF26350">
    <property type="entry name" value="DUF8090"/>
    <property type="match status" value="1"/>
</dbReference>
<dbReference type="InterPro" id="IPR021835">
    <property type="entry name" value="DUF3427"/>
</dbReference>
<dbReference type="InterPro" id="IPR001650">
    <property type="entry name" value="Helicase_C-like"/>
</dbReference>
<dbReference type="RefSeq" id="WP_109305295.1">
    <property type="nucleotide sequence ID" value="NZ_BJUF01000016.1"/>
</dbReference>
<dbReference type="InterPro" id="IPR014001">
    <property type="entry name" value="Helicase_ATP-bd"/>
</dbReference>
<dbReference type="GO" id="GO:0016787">
    <property type="term" value="F:hydrolase activity"/>
    <property type="evidence" value="ECO:0007669"/>
    <property type="project" value="InterPro"/>
</dbReference>
<evidence type="ECO:0000259" key="1">
    <source>
        <dbReference type="PROSITE" id="PS51192"/>
    </source>
</evidence>
<dbReference type="Pfam" id="PF13091">
    <property type="entry name" value="PLDc_2"/>
    <property type="match status" value="1"/>
</dbReference>
<dbReference type="Pfam" id="PF11907">
    <property type="entry name" value="DUF3427"/>
    <property type="match status" value="1"/>
</dbReference>
<dbReference type="EMBL" id="QFVR01000004">
    <property type="protein sequence ID" value="PWI26272.1"/>
    <property type="molecule type" value="Genomic_DNA"/>
</dbReference>
<dbReference type="PROSITE" id="PS51194">
    <property type="entry name" value="HELICASE_CTER"/>
    <property type="match status" value="1"/>
</dbReference>
<dbReference type="OrthoDB" id="9802848at2"/>